<evidence type="ECO:0000256" key="4">
    <source>
        <dbReference type="ARBA" id="ARBA00017522"/>
    </source>
</evidence>
<evidence type="ECO:0000256" key="9">
    <source>
        <dbReference type="ARBA" id="ARBA00023136"/>
    </source>
</evidence>
<feature type="transmembrane region" description="Helical" evidence="10">
    <location>
        <begin position="144"/>
        <end position="161"/>
    </location>
</feature>
<dbReference type="EMBL" id="JADIMD010000112">
    <property type="protein sequence ID" value="MBO8475104.1"/>
    <property type="molecule type" value="Genomic_DNA"/>
</dbReference>
<comment type="subcellular location">
    <subcellularLocation>
        <location evidence="2">Cell membrane</location>
        <topology evidence="2">Multi-pass membrane protein</topology>
    </subcellularLocation>
</comment>
<dbReference type="PANTHER" id="PTHR36122">
    <property type="entry name" value="NICOTINAMIDE RIBOSIDE TRANSPORTER PNUC"/>
    <property type="match status" value="1"/>
</dbReference>
<comment type="similarity">
    <text evidence="3">Belongs to the nicotinamide ribonucleoside (NR) uptake permease (TC 4.B.1) family.</text>
</comment>
<evidence type="ECO:0000256" key="1">
    <source>
        <dbReference type="ARBA" id="ARBA00002672"/>
    </source>
</evidence>
<evidence type="ECO:0000256" key="10">
    <source>
        <dbReference type="SAM" id="Phobius"/>
    </source>
</evidence>
<evidence type="ECO:0000313" key="11">
    <source>
        <dbReference type="EMBL" id="MBO8475104.1"/>
    </source>
</evidence>
<accession>A0A9D9INP0</accession>
<evidence type="ECO:0000256" key="6">
    <source>
        <dbReference type="ARBA" id="ARBA00022475"/>
    </source>
</evidence>
<gene>
    <name evidence="11" type="ORF">IAB91_07440</name>
</gene>
<dbReference type="Proteomes" id="UP000823757">
    <property type="component" value="Unassembled WGS sequence"/>
</dbReference>
<keyword evidence="9 10" id="KW-0472">Membrane</keyword>
<evidence type="ECO:0000256" key="5">
    <source>
        <dbReference type="ARBA" id="ARBA00022448"/>
    </source>
</evidence>
<keyword evidence="7 10" id="KW-0812">Transmembrane</keyword>
<feature type="transmembrane region" description="Helical" evidence="10">
    <location>
        <begin position="116"/>
        <end position="138"/>
    </location>
</feature>
<feature type="transmembrane region" description="Helical" evidence="10">
    <location>
        <begin position="25"/>
        <end position="42"/>
    </location>
</feature>
<name>A0A9D9INP0_9BACT</name>
<feature type="transmembrane region" description="Helical" evidence="10">
    <location>
        <begin position="48"/>
        <end position="66"/>
    </location>
</feature>
<dbReference type="GO" id="GO:0034257">
    <property type="term" value="F:nicotinamide riboside transmembrane transporter activity"/>
    <property type="evidence" value="ECO:0007669"/>
    <property type="project" value="InterPro"/>
</dbReference>
<dbReference type="Pfam" id="PF04973">
    <property type="entry name" value="NMN_transporter"/>
    <property type="match status" value="1"/>
</dbReference>
<evidence type="ECO:0000256" key="2">
    <source>
        <dbReference type="ARBA" id="ARBA00004651"/>
    </source>
</evidence>
<evidence type="ECO:0000256" key="8">
    <source>
        <dbReference type="ARBA" id="ARBA00022989"/>
    </source>
</evidence>
<dbReference type="GO" id="GO:0005886">
    <property type="term" value="C:plasma membrane"/>
    <property type="evidence" value="ECO:0007669"/>
    <property type="project" value="UniProtKB-SubCell"/>
</dbReference>
<reference evidence="11" key="1">
    <citation type="submission" date="2020-10" db="EMBL/GenBank/DDBJ databases">
        <authorList>
            <person name="Gilroy R."/>
        </authorList>
    </citation>
    <scope>NUCLEOTIDE SEQUENCE</scope>
    <source>
        <strain evidence="11">B1-13419</strain>
    </source>
</reference>
<dbReference type="InterPro" id="IPR006419">
    <property type="entry name" value="NMN_transpt_PnuC"/>
</dbReference>
<evidence type="ECO:0000256" key="3">
    <source>
        <dbReference type="ARBA" id="ARBA00006669"/>
    </source>
</evidence>
<feature type="transmembrane region" description="Helical" evidence="10">
    <location>
        <begin position="192"/>
        <end position="208"/>
    </location>
</feature>
<comment type="function">
    <text evidence="1">Required for nicotinamide riboside transport across the inner membrane.</text>
</comment>
<evidence type="ECO:0000313" key="12">
    <source>
        <dbReference type="Proteomes" id="UP000823757"/>
    </source>
</evidence>
<dbReference type="PANTHER" id="PTHR36122:SF2">
    <property type="entry name" value="NICOTINAMIDE RIBOSIDE TRANSPORTER PNUC"/>
    <property type="match status" value="1"/>
</dbReference>
<sequence>MDRFMEIFTLLTGVIYIVLEIRQKNFMWVVGVVTSIAAIYTFMCQHLYASVAVNAYYFCISFWGLYQWRRDAGKLAVMSGNGDMQGRLEATAAEAAEEKESHGGDRIHLNRLGWKTVLGCAVFFIAGLVLLRLLLVWLGDPMSGLDAAVAVLSAVATYMLSRSYIEQWLLWIVADIMSTALCFSQGLYWMTSLYAMYTIAAVYGYIHWKRNGVYVS</sequence>
<keyword evidence="8 10" id="KW-1133">Transmembrane helix</keyword>
<evidence type="ECO:0000256" key="7">
    <source>
        <dbReference type="ARBA" id="ARBA00022692"/>
    </source>
</evidence>
<proteinExistence type="inferred from homology"/>
<dbReference type="NCBIfam" id="TIGR01528">
    <property type="entry name" value="NMN_trans_PnuC"/>
    <property type="match status" value="1"/>
</dbReference>
<reference evidence="11" key="2">
    <citation type="journal article" date="2021" name="PeerJ">
        <title>Extensive microbial diversity within the chicken gut microbiome revealed by metagenomics and culture.</title>
        <authorList>
            <person name="Gilroy R."/>
            <person name="Ravi A."/>
            <person name="Getino M."/>
            <person name="Pursley I."/>
            <person name="Horton D.L."/>
            <person name="Alikhan N.F."/>
            <person name="Baker D."/>
            <person name="Gharbi K."/>
            <person name="Hall N."/>
            <person name="Watson M."/>
            <person name="Adriaenssens E.M."/>
            <person name="Foster-Nyarko E."/>
            <person name="Jarju S."/>
            <person name="Secka A."/>
            <person name="Antonio M."/>
            <person name="Oren A."/>
            <person name="Chaudhuri R.R."/>
            <person name="La Ragione R."/>
            <person name="Hildebrand F."/>
            <person name="Pallen M.J."/>
        </authorList>
    </citation>
    <scope>NUCLEOTIDE SEQUENCE</scope>
    <source>
        <strain evidence="11">B1-13419</strain>
    </source>
</reference>
<protein>
    <recommendedName>
        <fullName evidence="4">Nicotinamide riboside transporter PnuC</fullName>
    </recommendedName>
</protein>
<comment type="caution">
    <text evidence="11">The sequence shown here is derived from an EMBL/GenBank/DDBJ whole genome shotgun (WGS) entry which is preliminary data.</text>
</comment>
<organism evidence="11 12">
    <name type="scientific">Candidatus Cryptobacteroides faecigallinarum</name>
    <dbReference type="NCBI Taxonomy" id="2840763"/>
    <lineage>
        <taxon>Bacteria</taxon>
        <taxon>Pseudomonadati</taxon>
        <taxon>Bacteroidota</taxon>
        <taxon>Bacteroidia</taxon>
        <taxon>Bacteroidales</taxon>
        <taxon>Candidatus Cryptobacteroides</taxon>
    </lineage>
</organism>
<keyword evidence="5" id="KW-0813">Transport</keyword>
<dbReference type="AlphaFoldDB" id="A0A9D9INP0"/>
<keyword evidence="6" id="KW-1003">Cell membrane</keyword>